<feature type="coiled-coil region" evidence="8">
    <location>
        <begin position="744"/>
        <end position="792"/>
    </location>
</feature>
<evidence type="ECO:0000256" key="9">
    <source>
        <dbReference type="SAM" id="MobiDB-lite"/>
    </source>
</evidence>
<dbReference type="InterPro" id="IPR027417">
    <property type="entry name" value="P-loop_NTPase"/>
</dbReference>
<evidence type="ECO:0000313" key="11">
    <source>
        <dbReference type="EMBL" id="WVZ00202.1"/>
    </source>
</evidence>
<dbReference type="PANTHER" id="PTHR37739:SF14">
    <property type="entry name" value="KINESIN-LIKE PROTEIN KIN-12E"/>
    <property type="match status" value="1"/>
</dbReference>
<evidence type="ECO:0000256" key="8">
    <source>
        <dbReference type="SAM" id="Coils"/>
    </source>
</evidence>
<evidence type="ECO:0000256" key="5">
    <source>
        <dbReference type="ARBA" id="ARBA00023175"/>
    </source>
</evidence>
<dbReference type="GO" id="GO:0003777">
    <property type="term" value="F:microtubule motor activity"/>
    <property type="evidence" value="ECO:0007669"/>
    <property type="project" value="InterPro"/>
</dbReference>
<dbReference type="InterPro" id="IPR044986">
    <property type="entry name" value="KIF15/KIN-12"/>
</dbReference>
<dbReference type="GO" id="GO:0005874">
    <property type="term" value="C:microtubule"/>
    <property type="evidence" value="ECO:0007669"/>
    <property type="project" value="UniProtKB-KW"/>
</dbReference>
<evidence type="ECO:0000256" key="1">
    <source>
        <dbReference type="ARBA" id="ARBA00022701"/>
    </source>
</evidence>
<feature type="coiled-coil region" evidence="8">
    <location>
        <begin position="824"/>
        <end position="872"/>
    </location>
</feature>
<dbReference type="SUPFAM" id="SSF52540">
    <property type="entry name" value="P-loop containing nucleoside triphosphate hydrolases"/>
    <property type="match status" value="1"/>
</dbReference>
<dbReference type="Gene3D" id="3.40.850.10">
    <property type="entry name" value="Kinesin motor domain"/>
    <property type="match status" value="1"/>
</dbReference>
<keyword evidence="3" id="KW-0067">ATP-binding</keyword>
<feature type="coiled-coil region" evidence="8">
    <location>
        <begin position="660"/>
        <end position="687"/>
    </location>
</feature>
<accession>A0AAQ3N0A2</accession>
<keyword evidence="5" id="KW-0505">Motor protein</keyword>
<dbReference type="PANTHER" id="PTHR37739">
    <property type="entry name" value="KINESIN-LIKE PROTEIN KIN-12D"/>
    <property type="match status" value="1"/>
</dbReference>
<feature type="region of interest" description="Disordered" evidence="9">
    <location>
        <begin position="575"/>
        <end position="594"/>
    </location>
</feature>
<dbReference type="InterPro" id="IPR036961">
    <property type="entry name" value="Kinesin_motor_dom_sf"/>
</dbReference>
<keyword evidence="4 8" id="KW-0175">Coiled coil</keyword>
<reference evidence="11 12" key="1">
    <citation type="journal article" date="2023" name="Life. Sci Alliance">
        <title>Evolutionary insights into 3D genome organization and epigenetic landscape of Vigna mungo.</title>
        <authorList>
            <person name="Junaid A."/>
            <person name="Singh B."/>
            <person name="Bhatia S."/>
        </authorList>
    </citation>
    <scope>NUCLEOTIDE SEQUENCE [LARGE SCALE GENOMIC DNA]</scope>
    <source>
        <strain evidence="11">Urdbean</strain>
    </source>
</reference>
<dbReference type="GO" id="GO:0007018">
    <property type="term" value="P:microtubule-based movement"/>
    <property type="evidence" value="ECO:0007669"/>
    <property type="project" value="InterPro"/>
</dbReference>
<dbReference type="EMBL" id="CP144693">
    <property type="protein sequence ID" value="WVZ00202.1"/>
    <property type="molecule type" value="Genomic_DNA"/>
</dbReference>
<dbReference type="Pfam" id="PF00225">
    <property type="entry name" value="Kinesin"/>
    <property type="match status" value="1"/>
</dbReference>
<comment type="caution">
    <text evidence="7">Lacks conserved residue(s) required for the propagation of feature annotation.</text>
</comment>
<evidence type="ECO:0000313" key="12">
    <source>
        <dbReference type="Proteomes" id="UP001374535"/>
    </source>
</evidence>
<organism evidence="11 12">
    <name type="scientific">Vigna mungo</name>
    <name type="common">Black gram</name>
    <name type="synonym">Phaseolus mungo</name>
    <dbReference type="NCBI Taxonomy" id="3915"/>
    <lineage>
        <taxon>Eukaryota</taxon>
        <taxon>Viridiplantae</taxon>
        <taxon>Streptophyta</taxon>
        <taxon>Embryophyta</taxon>
        <taxon>Tracheophyta</taxon>
        <taxon>Spermatophyta</taxon>
        <taxon>Magnoliopsida</taxon>
        <taxon>eudicotyledons</taxon>
        <taxon>Gunneridae</taxon>
        <taxon>Pentapetalae</taxon>
        <taxon>rosids</taxon>
        <taxon>fabids</taxon>
        <taxon>Fabales</taxon>
        <taxon>Fabaceae</taxon>
        <taxon>Papilionoideae</taxon>
        <taxon>50 kb inversion clade</taxon>
        <taxon>NPAAA clade</taxon>
        <taxon>indigoferoid/millettioid clade</taxon>
        <taxon>Phaseoleae</taxon>
        <taxon>Vigna</taxon>
    </lineage>
</organism>
<keyword evidence="2" id="KW-0547">Nucleotide-binding</keyword>
<feature type="coiled-coil region" evidence="8">
    <location>
        <begin position="71"/>
        <end position="98"/>
    </location>
</feature>
<dbReference type="Proteomes" id="UP001374535">
    <property type="component" value="Chromosome 8"/>
</dbReference>
<dbReference type="GO" id="GO:0005524">
    <property type="term" value="F:ATP binding"/>
    <property type="evidence" value="ECO:0007669"/>
    <property type="project" value="UniProtKB-KW"/>
</dbReference>
<proteinExistence type="inferred from homology"/>
<gene>
    <name evidence="11" type="ORF">V8G54_026271</name>
</gene>
<protein>
    <recommendedName>
        <fullName evidence="10">Kinesin motor domain-containing protein</fullName>
    </recommendedName>
</protein>
<feature type="coiled-coil region" evidence="8">
    <location>
        <begin position="493"/>
        <end position="534"/>
    </location>
</feature>
<dbReference type="AlphaFoldDB" id="A0AAQ3N0A2"/>
<evidence type="ECO:0000256" key="4">
    <source>
        <dbReference type="ARBA" id="ARBA00023054"/>
    </source>
</evidence>
<dbReference type="GO" id="GO:0008017">
    <property type="term" value="F:microtubule binding"/>
    <property type="evidence" value="ECO:0007669"/>
    <property type="project" value="InterPro"/>
</dbReference>
<name>A0AAQ3N0A2_VIGMU</name>
<dbReference type="PROSITE" id="PS50067">
    <property type="entry name" value="KINESIN_MOTOR_2"/>
    <property type="match status" value="1"/>
</dbReference>
<evidence type="ECO:0000256" key="7">
    <source>
        <dbReference type="PROSITE-ProRule" id="PRU00283"/>
    </source>
</evidence>
<keyword evidence="1" id="KW-0493">Microtubule</keyword>
<keyword evidence="12" id="KW-1185">Reference proteome</keyword>
<sequence>MNLVSISNGKSLHVPYRDSKLTFLLQDSLGGNSKTIIIANISPSICCSLETLSTLKFAQRAKFIKNNAIVNEDASGDVIAMRIQIQQLKKELSRLRGLVAGGEIQDNDNSVISFPGSPGCFKWEGVQGSFSPLTSVKRISQKKDYDIALVGAFRREKDKEMKLQALRDEVQASMKLVKQREDEIQSLKMRLRFREAGIKRLEAVASEKISAETHLLKEKEEHLKEIEVLRAQVDRNNEVTRFAMENLQLKEEIRRLKSFCLEGEREQMSEQIMALENKLLEALDWKFMHEPDLKANSDPMMEDERNDGNLVSELESSPKLRWQSSLREENEFLRIQAIQNQAEMDTICKKLEVCFEEKEKLKSHVDDLTAKLEHEKSRTVNEGKQQMDLPSTIELPIINNNDQLELKAMVDAIAAASQREAEAHETAIILAKENDELKMKLKILIEDNSKLIELYEQAAADNINRNAHKGEDAHEIGSQIDNGCFSLEITKEEAELKGVVENLQHQLMEMNEENEKLMNLYERAMQERDDLKRTLSCIGQDRVETKGFVDCPEKLVEVDGGERDLSVEIISQEVRGESESKYEPTTTTSGSDMDVDCDAAYEQEKLLKDDSELDVLVNSEKYNLSEAKLSEELSCATKKLERVDEHISDAVKTIASLGCAEKATVQVDELSREIEDTEHDIHIKRQQFESLKLKLSEAHERRTIVDKKFSALKYSLSNFPSTFSYFVQRETRARTVVKDLTSHLDHKKGKLADLQASKQGLENAKEKNQESEVELKKNIACIKLKLEEENRKHEGEKVLIAVENTQNIDSSLKNWHLRSKATDLLKFEEEKTTLQAEMKLSQQKLGVIRKELENLNKKGANVESQIEAIQLEIKQCLRNTEEKELALERVMKEKEMLLEFRDNCMTEIEHMIIELQQHVFEYDLKEGEMKILGEELQMDLTRAEELQTARVIAANNKNNFFSSISYSGMLEKLEDEMQNLHTSVQETRLLLEGISRAA</sequence>
<feature type="domain" description="Kinesin motor" evidence="10">
    <location>
        <begin position="1"/>
        <end position="64"/>
    </location>
</feature>
<evidence type="ECO:0000256" key="2">
    <source>
        <dbReference type="ARBA" id="ARBA00022741"/>
    </source>
</evidence>
<dbReference type="InterPro" id="IPR001752">
    <property type="entry name" value="Kinesin_motor_dom"/>
</dbReference>
<evidence type="ECO:0000259" key="10">
    <source>
        <dbReference type="PROSITE" id="PS50067"/>
    </source>
</evidence>
<evidence type="ECO:0000256" key="6">
    <source>
        <dbReference type="ARBA" id="ARBA00034488"/>
    </source>
</evidence>
<evidence type="ECO:0000256" key="3">
    <source>
        <dbReference type="ARBA" id="ARBA00022840"/>
    </source>
</evidence>
<comment type="similarity">
    <text evidence="6">Belongs to the TRAFAC class myosin-kinesin ATPase superfamily. Kinesin family. KIN-12 subfamily.</text>
</comment>